<evidence type="ECO:0000313" key="2">
    <source>
        <dbReference type="EMBL" id="KAF2195711.1"/>
    </source>
</evidence>
<feature type="region of interest" description="Disordered" evidence="1">
    <location>
        <begin position="1"/>
        <end position="48"/>
    </location>
</feature>
<gene>
    <name evidence="2" type="ORF">K469DRAFT_681983</name>
</gene>
<dbReference type="PANTHER" id="PTHR46082:SF11">
    <property type="entry name" value="AAA+ ATPASE DOMAIN-CONTAINING PROTEIN-RELATED"/>
    <property type="match status" value="1"/>
</dbReference>
<dbReference type="EMBL" id="ML994610">
    <property type="protein sequence ID" value="KAF2195711.1"/>
    <property type="molecule type" value="Genomic_DNA"/>
</dbReference>
<dbReference type="AlphaFoldDB" id="A0A6A6EWQ9"/>
<dbReference type="InterPro" id="IPR053137">
    <property type="entry name" value="NLR-like"/>
</dbReference>
<sequence length="152" mass="16945">MPAGGPDRQQPCGGRGNTNTNDLQRDPIWADGRDWRRGPKQTGRHLARGRCRQPAALDLQRVVQYDVGKTTQSGFERTGSLNSPPQILLSAVSIMHANKLQGRSKLSEYLSKLRYLPEFRCEAAGPDVLFEAMYNHVGGQTCDQCDAYKTLR</sequence>
<accession>A0A6A6EWQ9</accession>
<dbReference type="OrthoDB" id="1577640at2759"/>
<dbReference type="PANTHER" id="PTHR46082">
    <property type="entry name" value="ATP/GTP-BINDING PROTEIN-RELATED"/>
    <property type="match status" value="1"/>
</dbReference>
<name>A0A6A6EWQ9_9PEZI</name>
<evidence type="ECO:0000313" key="3">
    <source>
        <dbReference type="Proteomes" id="UP000800200"/>
    </source>
</evidence>
<reference evidence="2" key="1">
    <citation type="journal article" date="2020" name="Stud. Mycol.">
        <title>101 Dothideomycetes genomes: a test case for predicting lifestyles and emergence of pathogens.</title>
        <authorList>
            <person name="Haridas S."/>
            <person name="Albert R."/>
            <person name="Binder M."/>
            <person name="Bloem J."/>
            <person name="Labutti K."/>
            <person name="Salamov A."/>
            <person name="Andreopoulos B."/>
            <person name="Baker S."/>
            <person name="Barry K."/>
            <person name="Bills G."/>
            <person name="Bluhm B."/>
            <person name="Cannon C."/>
            <person name="Castanera R."/>
            <person name="Culley D."/>
            <person name="Daum C."/>
            <person name="Ezra D."/>
            <person name="Gonzalez J."/>
            <person name="Henrissat B."/>
            <person name="Kuo A."/>
            <person name="Liang C."/>
            <person name="Lipzen A."/>
            <person name="Lutzoni F."/>
            <person name="Magnuson J."/>
            <person name="Mondo S."/>
            <person name="Nolan M."/>
            <person name="Ohm R."/>
            <person name="Pangilinan J."/>
            <person name="Park H.-J."/>
            <person name="Ramirez L."/>
            <person name="Alfaro M."/>
            <person name="Sun H."/>
            <person name="Tritt A."/>
            <person name="Yoshinaga Y."/>
            <person name="Zwiers L.-H."/>
            <person name="Turgeon B."/>
            <person name="Goodwin S."/>
            <person name="Spatafora J."/>
            <person name="Crous P."/>
            <person name="Grigoriev I."/>
        </authorList>
    </citation>
    <scope>NUCLEOTIDE SEQUENCE</scope>
    <source>
        <strain evidence="2">CBS 207.26</strain>
    </source>
</reference>
<protein>
    <submittedName>
        <fullName evidence="2">Uncharacterized protein</fullName>
    </submittedName>
</protein>
<keyword evidence="3" id="KW-1185">Reference proteome</keyword>
<proteinExistence type="predicted"/>
<dbReference type="Proteomes" id="UP000800200">
    <property type="component" value="Unassembled WGS sequence"/>
</dbReference>
<feature type="compositionally biased region" description="Basic residues" evidence="1">
    <location>
        <begin position="38"/>
        <end position="48"/>
    </location>
</feature>
<organism evidence="2 3">
    <name type="scientific">Zopfia rhizophila CBS 207.26</name>
    <dbReference type="NCBI Taxonomy" id="1314779"/>
    <lineage>
        <taxon>Eukaryota</taxon>
        <taxon>Fungi</taxon>
        <taxon>Dikarya</taxon>
        <taxon>Ascomycota</taxon>
        <taxon>Pezizomycotina</taxon>
        <taxon>Dothideomycetes</taxon>
        <taxon>Dothideomycetes incertae sedis</taxon>
        <taxon>Zopfiaceae</taxon>
        <taxon>Zopfia</taxon>
    </lineage>
</organism>
<evidence type="ECO:0000256" key="1">
    <source>
        <dbReference type="SAM" id="MobiDB-lite"/>
    </source>
</evidence>